<dbReference type="Proteomes" id="UP000724874">
    <property type="component" value="Unassembled WGS sequence"/>
</dbReference>
<dbReference type="OrthoDB" id="3235960at2759"/>
<keyword evidence="2" id="KW-1185">Reference proteome</keyword>
<proteinExistence type="predicted"/>
<evidence type="ECO:0000313" key="2">
    <source>
        <dbReference type="Proteomes" id="UP000724874"/>
    </source>
</evidence>
<protein>
    <submittedName>
        <fullName evidence="1">Uncharacterized protein</fullName>
    </submittedName>
</protein>
<accession>A0A9P5NZ86</accession>
<organism evidence="1 2">
    <name type="scientific">Gymnopilus junonius</name>
    <name type="common">Spectacular rustgill mushroom</name>
    <name type="synonym">Gymnopilus spectabilis subsp. junonius</name>
    <dbReference type="NCBI Taxonomy" id="109634"/>
    <lineage>
        <taxon>Eukaryota</taxon>
        <taxon>Fungi</taxon>
        <taxon>Dikarya</taxon>
        <taxon>Basidiomycota</taxon>
        <taxon>Agaricomycotina</taxon>
        <taxon>Agaricomycetes</taxon>
        <taxon>Agaricomycetidae</taxon>
        <taxon>Agaricales</taxon>
        <taxon>Agaricineae</taxon>
        <taxon>Hymenogastraceae</taxon>
        <taxon>Gymnopilus</taxon>
    </lineage>
</organism>
<dbReference type="AlphaFoldDB" id="A0A9P5NZ86"/>
<dbReference type="EMBL" id="JADNYJ010000004">
    <property type="protein sequence ID" value="KAF8911659.1"/>
    <property type="molecule type" value="Genomic_DNA"/>
</dbReference>
<reference evidence="1" key="1">
    <citation type="submission" date="2020-11" db="EMBL/GenBank/DDBJ databases">
        <authorList>
            <consortium name="DOE Joint Genome Institute"/>
            <person name="Ahrendt S."/>
            <person name="Riley R."/>
            <person name="Andreopoulos W."/>
            <person name="LaButti K."/>
            <person name="Pangilinan J."/>
            <person name="Ruiz-duenas F.J."/>
            <person name="Barrasa J.M."/>
            <person name="Sanchez-Garcia M."/>
            <person name="Camarero S."/>
            <person name="Miyauchi S."/>
            <person name="Serrano A."/>
            <person name="Linde D."/>
            <person name="Babiker R."/>
            <person name="Drula E."/>
            <person name="Ayuso-Fernandez I."/>
            <person name="Pacheco R."/>
            <person name="Padilla G."/>
            <person name="Ferreira P."/>
            <person name="Barriuso J."/>
            <person name="Kellner H."/>
            <person name="Castanera R."/>
            <person name="Alfaro M."/>
            <person name="Ramirez L."/>
            <person name="Pisabarro A.G."/>
            <person name="Kuo A."/>
            <person name="Tritt A."/>
            <person name="Lipzen A."/>
            <person name="He G."/>
            <person name="Yan M."/>
            <person name="Ng V."/>
            <person name="Cullen D."/>
            <person name="Martin F."/>
            <person name="Rosso M.-N."/>
            <person name="Henrissat B."/>
            <person name="Hibbett D."/>
            <person name="Martinez A.T."/>
            <person name="Grigoriev I.V."/>
        </authorList>
    </citation>
    <scope>NUCLEOTIDE SEQUENCE</scope>
    <source>
        <strain evidence="1">AH 44721</strain>
    </source>
</reference>
<name>A0A9P5NZ86_GYMJU</name>
<sequence>MEFDLAWLDLRDNYLTTGRGIRAAPTFPLHVPLYDLVQGLGRAIKEHGSMDSEDFVETVYQCFQEMSQNTHDIHHWQYPYQLHLQALLKRFLKRGVFGYISDVVDGEHFDLLYDENCLAFLRIMISNRSLEAIIPRLTHFHELSLRIMGFFTACPQKLRREPSGQNFPFVIRFDYPGMDASWDEPALEDFAEQWAITFIHFSKHLAT</sequence>
<gene>
    <name evidence="1" type="ORF">CPB84DRAFT_938666</name>
</gene>
<evidence type="ECO:0000313" key="1">
    <source>
        <dbReference type="EMBL" id="KAF8911659.1"/>
    </source>
</evidence>
<comment type="caution">
    <text evidence="1">The sequence shown here is derived from an EMBL/GenBank/DDBJ whole genome shotgun (WGS) entry which is preliminary data.</text>
</comment>